<accession>A0A1V9Y0T7</accession>
<dbReference type="InParanoid" id="A0A1V9Y0T7"/>
<sequence>MESPTRPTRALDRTRSVKTPTGKPTPMGKREQSGVRAPGCECHLNPSFSRVGRLASQGLVTGSGQSRKRDVQRPSCLHLITRNCALSIVPLELCMLFKEPAAAMAATETFKAATTQPRTIWLTPNGESVAGSKGAAGRLRKQ</sequence>
<comment type="caution">
    <text evidence="2">The sequence shown here is derived from an EMBL/GenBank/DDBJ whole genome shotgun (WGS) entry which is preliminary data.</text>
</comment>
<reference evidence="2 3" key="1">
    <citation type="journal article" date="2017" name="Gigascience">
        <title>Draft genome of the honey bee ectoparasitic mite, Tropilaelaps mercedesae, is shaped by the parasitic life history.</title>
        <authorList>
            <person name="Dong X."/>
            <person name="Armstrong S.D."/>
            <person name="Xia D."/>
            <person name="Makepeace B.L."/>
            <person name="Darby A.C."/>
            <person name="Kadowaki T."/>
        </authorList>
    </citation>
    <scope>NUCLEOTIDE SEQUENCE [LARGE SCALE GENOMIC DNA]</scope>
    <source>
        <strain evidence="2">Wuxi-XJTLU</strain>
    </source>
</reference>
<feature type="region of interest" description="Disordered" evidence="1">
    <location>
        <begin position="122"/>
        <end position="142"/>
    </location>
</feature>
<organism evidence="2 3">
    <name type="scientific">Tropilaelaps mercedesae</name>
    <dbReference type="NCBI Taxonomy" id="418985"/>
    <lineage>
        <taxon>Eukaryota</taxon>
        <taxon>Metazoa</taxon>
        <taxon>Ecdysozoa</taxon>
        <taxon>Arthropoda</taxon>
        <taxon>Chelicerata</taxon>
        <taxon>Arachnida</taxon>
        <taxon>Acari</taxon>
        <taxon>Parasitiformes</taxon>
        <taxon>Mesostigmata</taxon>
        <taxon>Gamasina</taxon>
        <taxon>Dermanyssoidea</taxon>
        <taxon>Laelapidae</taxon>
        <taxon>Tropilaelaps</taxon>
    </lineage>
</organism>
<protein>
    <submittedName>
        <fullName evidence="2">Uncharacterized protein</fullName>
    </submittedName>
</protein>
<feature type="region of interest" description="Disordered" evidence="1">
    <location>
        <begin position="1"/>
        <end position="37"/>
    </location>
</feature>
<evidence type="ECO:0000256" key="1">
    <source>
        <dbReference type="SAM" id="MobiDB-lite"/>
    </source>
</evidence>
<dbReference type="AlphaFoldDB" id="A0A1V9Y0T7"/>
<name>A0A1V9Y0T7_9ACAR</name>
<dbReference type="EMBL" id="MNPL01001256">
    <property type="protein sequence ID" value="OQR79312.1"/>
    <property type="molecule type" value="Genomic_DNA"/>
</dbReference>
<proteinExistence type="predicted"/>
<dbReference type="Proteomes" id="UP000192247">
    <property type="component" value="Unassembled WGS sequence"/>
</dbReference>
<evidence type="ECO:0000313" key="2">
    <source>
        <dbReference type="EMBL" id="OQR79312.1"/>
    </source>
</evidence>
<keyword evidence="3" id="KW-1185">Reference proteome</keyword>
<gene>
    <name evidence="2" type="ORF">BIW11_05827</name>
</gene>
<evidence type="ECO:0000313" key="3">
    <source>
        <dbReference type="Proteomes" id="UP000192247"/>
    </source>
</evidence>